<sequence length="240" mass="25552">MVGPDQLRRVMHEHFLCLFSSDVVQKTAAPLACGATPTSGVHARSTSTTPRSLTPLRRRYKSSKHTSRIPTSSLTLLYRSPRRVTRKRCRSFPVLCCLALVCFTTKLSLTLGGHQAIIPRDYSLRLYTVDLPSPLSTSQTHPPTTTRSLPAPWQPTLTAHTASKASPHPSKSGPPSPSAKSKHCGKSTAPQAPPPTPPKPKPTPPNPPPSRASSPPQMPAPQAPPPPPAAPAPPAAQAQA</sequence>
<evidence type="ECO:0000313" key="2">
    <source>
        <dbReference type="Proteomes" id="UP001153331"/>
    </source>
</evidence>
<name>A0ACC2HN44_9PLEO</name>
<protein>
    <submittedName>
        <fullName evidence="1">Uncharacterized protein</fullName>
    </submittedName>
</protein>
<dbReference type="EMBL" id="JAPHNI010002016">
    <property type="protein sequence ID" value="KAJ8104442.1"/>
    <property type="molecule type" value="Genomic_DNA"/>
</dbReference>
<gene>
    <name evidence="1" type="ORF">OPT61_g10754</name>
</gene>
<dbReference type="Proteomes" id="UP001153331">
    <property type="component" value="Unassembled WGS sequence"/>
</dbReference>
<keyword evidence="2" id="KW-1185">Reference proteome</keyword>
<comment type="caution">
    <text evidence="1">The sequence shown here is derived from an EMBL/GenBank/DDBJ whole genome shotgun (WGS) entry which is preliminary data.</text>
</comment>
<reference evidence="1" key="1">
    <citation type="submission" date="2022-11" db="EMBL/GenBank/DDBJ databases">
        <title>Genome Sequence of Boeremia exigua.</title>
        <authorList>
            <person name="Buettner E."/>
        </authorList>
    </citation>
    <scope>NUCLEOTIDE SEQUENCE</scope>
    <source>
        <strain evidence="1">CU02</strain>
    </source>
</reference>
<accession>A0ACC2HN44</accession>
<proteinExistence type="predicted"/>
<evidence type="ECO:0000313" key="1">
    <source>
        <dbReference type="EMBL" id="KAJ8104442.1"/>
    </source>
</evidence>
<organism evidence="1 2">
    <name type="scientific">Boeremia exigua</name>
    <dbReference type="NCBI Taxonomy" id="749465"/>
    <lineage>
        <taxon>Eukaryota</taxon>
        <taxon>Fungi</taxon>
        <taxon>Dikarya</taxon>
        <taxon>Ascomycota</taxon>
        <taxon>Pezizomycotina</taxon>
        <taxon>Dothideomycetes</taxon>
        <taxon>Pleosporomycetidae</taxon>
        <taxon>Pleosporales</taxon>
        <taxon>Pleosporineae</taxon>
        <taxon>Didymellaceae</taxon>
        <taxon>Boeremia</taxon>
    </lineage>
</organism>